<evidence type="ECO:0000313" key="2">
    <source>
        <dbReference type="EMBL" id="KAK5073399.1"/>
    </source>
</evidence>
<name>A0ABR0JUD5_9PEZI</name>
<proteinExistence type="predicted"/>
<feature type="non-terminal residue" evidence="2">
    <location>
        <position position="1"/>
    </location>
</feature>
<evidence type="ECO:0000313" key="3">
    <source>
        <dbReference type="Proteomes" id="UP001357485"/>
    </source>
</evidence>
<sequence length="56" mass="5488">DGDPSPTSSSSSKPAGTKADAAGLGIGLYALILIGGALAFGAYKYLQMGSAEKQAL</sequence>
<keyword evidence="1" id="KW-0812">Transmembrane</keyword>
<keyword evidence="1" id="KW-0472">Membrane</keyword>
<keyword evidence="1" id="KW-1133">Transmembrane helix</keyword>
<protein>
    <submittedName>
        <fullName evidence="2">Uncharacterized protein</fullName>
    </submittedName>
</protein>
<organism evidence="2 3">
    <name type="scientific">Cryomyces antarcticus</name>
    <dbReference type="NCBI Taxonomy" id="329879"/>
    <lineage>
        <taxon>Eukaryota</taxon>
        <taxon>Fungi</taxon>
        <taxon>Dikarya</taxon>
        <taxon>Ascomycota</taxon>
        <taxon>Pezizomycotina</taxon>
        <taxon>Dothideomycetes</taxon>
        <taxon>Dothideomycetes incertae sedis</taxon>
        <taxon>Cryomyces</taxon>
    </lineage>
</organism>
<evidence type="ECO:0000256" key="1">
    <source>
        <dbReference type="SAM" id="Phobius"/>
    </source>
</evidence>
<gene>
    <name evidence="2" type="ORF">LTR16_009083</name>
</gene>
<dbReference type="EMBL" id="JAVRRA010026911">
    <property type="protein sequence ID" value="KAK5073399.1"/>
    <property type="molecule type" value="Genomic_DNA"/>
</dbReference>
<dbReference type="Proteomes" id="UP001357485">
    <property type="component" value="Unassembled WGS sequence"/>
</dbReference>
<accession>A0ABR0JUD5</accession>
<feature type="transmembrane region" description="Helical" evidence="1">
    <location>
        <begin position="26"/>
        <end position="46"/>
    </location>
</feature>
<keyword evidence="3" id="KW-1185">Reference proteome</keyword>
<reference evidence="2 3" key="1">
    <citation type="submission" date="2023-08" db="EMBL/GenBank/DDBJ databases">
        <title>Black Yeasts Isolated from many extreme environments.</title>
        <authorList>
            <person name="Coleine C."/>
            <person name="Stajich J.E."/>
            <person name="Selbmann L."/>
        </authorList>
    </citation>
    <scope>NUCLEOTIDE SEQUENCE [LARGE SCALE GENOMIC DNA]</scope>
    <source>
        <strain evidence="2 3">CCFEE 536</strain>
    </source>
</reference>
<comment type="caution">
    <text evidence="2">The sequence shown here is derived from an EMBL/GenBank/DDBJ whole genome shotgun (WGS) entry which is preliminary data.</text>
</comment>